<evidence type="ECO:0000259" key="2">
    <source>
        <dbReference type="PROSITE" id="PS51740"/>
    </source>
</evidence>
<feature type="domain" description="SpoVT-AbrB" evidence="2">
    <location>
        <begin position="5"/>
        <end position="50"/>
    </location>
</feature>
<dbReference type="SUPFAM" id="SSF89447">
    <property type="entry name" value="AbrB/MazE/MraZ-like"/>
    <property type="match status" value="1"/>
</dbReference>
<dbReference type="GO" id="GO:0003677">
    <property type="term" value="F:DNA binding"/>
    <property type="evidence" value="ECO:0007669"/>
    <property type="project" value="UniProtKB-UniRule"/>
</dbReference>
<comment type="caution">
    <text evidence="3">The sequence shown here is derived from an EMBL/GenBank/DDBJ whole genome shotgun (WGS) entry which is preliminary data.</text>
</comment>
<dbReference type="PANTHER" id="PTHR40516">
    <property type="entry name" value="ANTITOXIN CHPS-RELATED"/>
    <property type="match status" value="1"/>
</dbReference>
<dbReference type="PROSITE" id="PS51740">
    <property type="entry name" value="SPOVT_ABRB"/>
    <property type="match status" value="1"/>
</dbReference>
<name>A0A0G1SQX3_9BACT</name>
<dbReference type="Proteomes" id="UP000034487">
    <property type="component" value="Unassembled WGS sequence"/>
</dbReference>
<dbReference type="EMBL" id="LCMV01000007">
    <property type="protein sequence ID" value="KKU44393.1"/>
    <property type="molecule type" value="Genomic_DNA"/>
</dbReference>
<dbReference type="Gene3D" id="2.10.260.10">
    <property type="match status" value="1"/>
</dbReference>
<dbReference type="InterPro" id="IPR037914">
    <property type="entry name" value="SpoVT-AbrB_sf"/>
</dbReference>
<reference evidence="3 4" key="1">
    <citation type="journal article" date="2015" name="Nature">
        <title>rRNA introns, odd ribosomes, and small enigmatic genomes across a large radiation of phyla.</title>
        <authorList>
            <person name="Brown C.T."/>
            <person name="Hug L.A."/>
            <person name="Thomas B.C."/>
            <person name="Sharon I."/>
            <person name="Castelle C.J."/>
            <person name="Singh A."/>
            <person name="Wilkins M.J."/>
            <person name="Williams K.H."/>
            <person name="Banfield J.F."/>
        </authorList>
    </citation>
    <scope>NUCLEOTIDE SEQUENCE [LARGE SCALE GENOMIC DNA]</scope>
</reference>
<gene>
    <name evidence="3" type="ORF">UX60_C0007G0017</name>
</gene>
<proteinExistence type="predicted"/>
<accession>A0A0G1SQX3</accession>
<evidence type="ECO:0000256" key="1">
    <source>
        <dbReference type="PROSITE-ProRule" id="PRU01076"/>
    </source>
</evidence>
<dbReference type="InterPro" id="IPR039052">
    <property type="entry name" value="Antitox_PemI-like"/>
</dbReference>
<dbReference type="InterPro" id="IPR007159">
    <property type="entry name" value="SpoVT-AbrB_dom"/>
</dbReference>
<keyword evidence="1" id="KW-0238">DNA-binding</keyword>
<evidence type="ECO:0000313" key="4">
    <source>
        <dbReference type="Proteomes" id="UP000034487"/>
    </source>
</evidence>
<dbReference type="PANTHER" id="PTHR40516:SF1">
    <property type="entry name" value="ANTITOXIN CHPS-RELATED"/>
    <property type="match status" value="1"/>
</dbReference>
<organism evidence="3 4">
    <name type="scientific">Berkelbacteria bacterium GW2011_GWA2_46_7</name>
    <dbReference type="NCBI Taxonomy" id="1618335"/>
    <lineage>
        <taxon>Bacteria</taxon>
        <taxon>Candidatus Berkelbacteria</taxon>
    </lineage>
</organism>
<dbReference type="Pfam" id="PF04014">
    <property type="entry name" value="MazE_antitoxin"/>
    <property type="match status" value="1"/>
</dbReference>
<dbReference type="AlphaFoldDB" id="A0A0G1SQX3"/>
<evidence type="ECO:0000313" key="3">
    <source>
        <dbReference type="EMBL" id="KKU44393.1"/>
    </source>
</evidence>
<protein>
    <recommendedName>
        <fullName evidence="2">SpoVT-AbrB domain-containing protein</fullName>
    </recommendedName>
</protein>
<dbReference type="GO" id="GO:0097351">
    <property type="term" value="F:toxin sequestering activity"/>
    <property type="evidence" value="ECO:0007669"/>
    <property type="project" value="InterPro"/>
</dbReference>
<dbReference type="SMART" id="SM00966">
    <property type="entry name" value="SpoVT_AbrB"/>
    <property type="match status" value="1"/>
</dbReference>
<sequence length="82" mass="8902">MNITQTLEKWGNSQGVRLPKKVVEAARLRENSRLAVSLRGRSIILTPVNDDSNLEMMLAGVTPQAVGGEFNLGPDVGAERID</sequence>